<feature type="domain" description="Swt1-like HEPN" evidence="1">
    <location>
        <begin position="65"/>
        <end position="192"/>
    </location>
</feature>
<sequence>MNHTDQLKKFIFDGLLLQDSFERLEQEGISVRAGRHEIPVERIDETDFSPRIIHDANRMSSIYIVFYCLENSVRDLIVDRLSERQGVDWWQVCVPSKIKDSVEKLKEQEEKNRYHTQRSTASIGYTMFGNLAQIITNRWDDFSDLFPTQAWISSRFTDLEMSRNIIMHTGVLPEIEIERIESICRDWIRQVG</sequence>
<dbReference type="EMBL" id="NHNI01000004">
    <property type="protein sequence ID" value="OZY83720.1"/>
    <property type="molecule type" value="Genomic_DNA"/>
</dbReference>
<evidence type="ECO:0000313" key="3">
    <source>
        <dbReference type="Proteomes" id="UP000216101"/>
    </source>
</evidence>
<keyword evidence="3" id="KW-1185">Reference proteome</keyword>
<gene>
    <name evidence="2" type="ORF">CBP51_20235</name>
</gene>
<organism evidence="2 3">
    <name type="scientific">Cellvibrio mixtus</name>
    <dbReference type="NCBI Taxonomy" id="39650"/>
    <lineage>
        <taxon>Bacteria</taxon>
        <taxon>Pseudomonadati</taxon>
        <taxon>Pseudomonadota</taxon>
        <taxon>Gammaproteobacteria</taxon>
        <taxon>Cellvibrionales</taxon>
        <taxon>Cellvibrionaceae</taxon>
        <taxon>Cellvibrio</taxon>
    </lineage>
</organism>
<dbReference type="Pfam" id="PF18731">
    <property type="entry name" value="HEPN_Swt1"/>
    <property type="match status" value="1"/>
</dbReference>
<dbReference type="RefSeq" id="WP_094986339.1">
    <property type="nucleotide sequence ID" value="NZ_NHNI01000004.1"/>
</dbReference>
<reference evidence="3" key="1">
    <citation type="submission" date="2017-05" db="EMBL/GenBank/DDBJ databases">
        <authorList>
            <person name="Barney B.M."/>
        </authorList>
    </citation>
    <scope>NUCLEOTIDE SEQUENCE [LARGE SCALE GENOMIC DNA]</scope>
    <source>
        <strain evidence="3">PSBB022</strain>
    </source>
</reference>
<evidence type="ECO:0000313" key="2">
    <source>
        <dbReference type="EMBL" id="OZY83720.1"/>
    </source>
</evidence>
<dbReference type="AlphaFoldDB" id="A0A266Q1J6"/>
<dbReference type="Proteomes" id="UP000216101">
    <property type="component" value="Unassembled WGS sequence"/>
</dbReference>
<evidence type="ECO:0000259" key="1">
    <source>
        <dbReference type="Pfam" id="PF18731"/>
    </source>
</evidence>
<proteinExistence type="predicted"/>
<name>A0A266Q1J6_9GAMM</name>
<protein>
    <recommendedName>
        <fullName evidence="1">Swt1-like HEPN domain-containing protein</fullName>
    </recommendedName>
</protein>
<dbReference type="InterPro" id="IPR041650">
    <property type="entry name" value="HEPN_Swt1"/>
</dbReference>
<comment type="caution">
    <text evidence="2">The sequence shown here is derived from an EMBL/GenBank/DDBJ whole genome shotgun (WGS) entry which is preliminary data.</text>
</comment>
<accession>A0A266Q1J6</accession>